<evidence type="ECO:0000313" key="4">
    <source>
        <dbReference type="EMBL" id="KAF9624323.1"/>
    </source>
</evidence>
<evidence type="ECO:0000256" key="1">
    <source>
        <dbReference type="ARBA" id="ARBA00006643"/>
    </source>
</evidence>
<dbReference type="OrthoDB" id="772730at2759"/>
<dbReference type="Pfam" id="PF20430">
    <property type="entry name" value="Eplus_motif"/>
    <property type="match status" value="1"/>
</dbReference>
<feature type="repeat" description="PPR" evidence="3">
    <location>
        <begin position="316"/>
        <end position="351"/>
    </location>
</feature>
<gene>
    <name evidence="4" type="ORF">IFM89_009231</name>
</gene>
<dbReference type="InterPro" id="IPR046849">
    <property type="entry name" value="E2_motif"/>
</dbReference>
<feature type="repeat" description="PPR" evidence="3">
    <location>
        <begin position="187"/>
        <end position="221"/>
    </location>
</feature>
<dbReference type="InterPro" id="IPR046960">
    <property type="entry name" value="PPR_At4g14850-like_plant"/>
</dbReference>
<evidence type="ECO:0000256" key="3">
    <source>
        <dbReference type="PROSITE-ProRule" id="PRU00708"/>
    </source>
</evidence>
<dbReference type="Pfam" id="PF01535">
    <property type="entry name" value="PPR"/>
    <property type="match status" value="7"/>
</dbReference>
<feature type="repeat" description="PPR" evidence="3">
    <location>
        <begin position="85"/>
        <end position="119"/>
    </location>
</feature>
<organism evidence="4 5">
    <name type="scientific">Coptis chinensis</name>
    <dbReference type="NCBI Taxonomy" id="261450"/>
    <lineage>
        <taxon>Eukaryota</taxon>
        <taxon>Viridiplantae</taxon>
        <taxon>Streptophyta</taxon>
        <taxon>Embryophyta</taxon>
        <taxon>Tracheophyta</taxon>
        <taxon>Spermatophyta</taxon>
        <taxon>Magnoliopsida</taxon>
        <taxon>Ranunculales</taxon>
        <taxon>Ranunculaceae</taxon>
        <taxon>Coptidoideae</taxon>
        <taxon>Coptis</taxon>
    </lineage>
</organism>
<protein>
    <recommendedName>
        <fullName evidence="6">Chlororespiratory reduction 4</fullName>
    </recommendedName>
</protein>
<accession>A0A835M993</accession>
<keyword evidence="2" id="KW-0677">Repeat</keyword>
<keyword evidence="5" id="KW-1185">Reference proteome</keyword>
<evidence type="ECO:0000256" key="2">
    <source>
        <dbReference type="ARBA" id="ARBA00022737"/>
    </source>
</evidence>
<reference evidence="4 5" key="1">
    <citation type="submission" date="2020-10" db="EMBL/GenBank/DDBJ databases">
        <title>The Coptis chinensis genome and diversification of protoberbering-type alkaloids.</title>
        <authorList>
            <person name="Wang B."/>
            <person name="Shu S."/>
            <person name="Song C."/>
            <person name="Liu Y."/>
        </authorList>
    </citation>
    <scope>NUCLEOTIDE SEQUENCE [LARGE SCALE GENOMIC DNA]</scope>
    <source>
        <strain evidence="4">HL-2020</strain>
        <tissue evidence="4">Leaf</tissue>
    </source>
</reference>
<evidence type="ECO:0000313" key="5">
    <source>
        <dbReference type="Proteomes" id="UP000631114"/>
    </source>
</evidence>
<dbReference type="AlphaFoldDB" id="A0A835M993"/>
<dbReference type="Proteomes" id="UP000631114">
    <property type="component" value="Unassembled WGS sequence"/>
</dbReference>
<dbReference type="PANTHER" id="PTHR47926">
    <property type="entry name" value="PENTATRICOPEPTIDE REPEAT-CONTAINING PROTEIN"/>
    <property type="match status" value="1"/>
</dbReference>
<comment type="caution">
    <text evidence="4">The sequence shown here is derived from an EMBL/GenBank/DDBJ whole genome shotgun (WGS) entry which is preliminary data.</text>
</comment>
<name>A0A835M993_9MAGN</name>
<dbReference type="EMBL" id="JADFTS010000001">
    <property type="protein sequence ID" value="KAF9624323.1"/>
    <property type="molecule type" value="Genomic_DNA"/>
</dbReference>
<dbReference type="Pfam" id="PF20431">
    <property type="entry name" value="E_motif"/>
    <property type="match status" value="1"/>
</dbReference>
<dbReference type="GO" id="GO:0009451">
    <property type="term" value="P:RNA modification"/>
    <property type="evidence" value="ECO:0007669"/>
    <property type="project" value="InterPro"/>
</dbReference>
<comment type="similarity">
    <text evidence="1">Belongs to the PPR family. PCMP-H subfamily.</text>
</comment>
<dbReference type="PANTHER" id="PTHR47926:SF456">
    <property type="entry name" value="PENTATRICOPEPTIDE REPEAT-CONTAINING PROTEIN ELI1, CHLOROPLASTIC"/>
    <property type="match status" value="1"/>
</dbReference>
<dbReference type="InterPro" id="IPR046848">
    <property type="entry name" value="E_motif"/>
</dbReference>
<sequence length="630" mass="71749">MVAVTLAHSPQPWNSPTPTLHLLQTCKTLQHINQIHARIITTGLIRNSFLTTELIINFSSSPHQPLVDFARYIFFSQHSHKNYTDPFLWNLIIKSFSHGNDPKQAIVLFSLMMCRGVCVDKFTYSLVLKACSRLSFLREGLQVQGFIQKSDEYRLNVFLQNSMINLFLQCGCLEFARLVFERMLERDCVSWNLMIKGYAKYGMVDLARDVFYRMPKEERNLITWNCMISGYLQSKDGFEFAWDLFSSMPERDLVSWNAMLDGCVKCGKLEVARYLFNQMPKKDAVTWATMIDGYAKMSRIDIAQCLFNKMRETERDVITWNALIAGYVLNGRSAEAINLFHEMMLVSSLAPDQTTFVIALSAIAELGHIGEGKLIHKYIEKKGFLLDGKLGVALIDMYSKCGSIRTALQLFKNLTGKSVDHWNAIIGGLAIHGLGEMAVDLFMEMERLSVKPDDITFIGVLSACDHSGMVEEGCMFFELMRRAHCMKPKLQHYGCMVDILSRAGYLEDAMKLIASMPIEPNDVVWRALLSACKNHDNYEIGLAAAKHLMQLDYCNTSSYVLLSNLYAAYGMWSEVSRVRSMMKERDILKVPGCSWIELEGTLHEFVVGDKSHPQSEEIYSVLEKLFTIIM</sequence>
<dbReference type="GO" id="GO:0003729">
    <property type="term" value="F:mRNA binding"/>
    <property type="evidence" value="ECO:0007669"/>
    <property type="project" value="UniProtKB-ARBA"/>
</dbReference>
<dbReference type="FunFam" id="1.25.40.10:FF:000690">
    <property type="entry name" value="Pentatricopeptide repeat-containing protein"/>
    <property type="match status" value="1"/>
</dbReference>
<dbReference type="NCBIfam" id="TIGR00756">
    <property type="entry name" value="PPR"/>
    <property type="match status" value="8"/>
</dbReference>
<evidence type="ECO:0008006" key="6">
    <source>
        <dbReference type="Google" id="ProtNLM"/>
    </source>
</evidence>
<dbReference type="InterPro" id="IPR011990">
    <property type="entry name" value="TPR-like_helical_dom_sf"/>
</dbReference>
<dbReference type="InterPro" id="IPR002885">
    <property type="entry name" value="PPR_rpt"/>
</dbReference>
<feature type="repeat" description="PPR" evidence="3">
    <location>
        <begin position="252"/>
        <end position="286"/>
    </location>
</feature>
<dbReference type="Gene3D" id="1.25.40.10">
    <property type="entry name" value="Tetratricopeptide repeat domain"/>
    <property type="match status" value="4"/>
</dbReference>
<proteinExistence type="inferred from homology"/>
<feature type="repeat" description="PPR" evidence="3">
    <location>
        <begin position="418"/>
        <end position="452"/>
    </location>
</feature>
<dbReference type="PROSITE" id="PS51375">
    <property type="entry name" value="PPR"/>
    <property type="match status" value="5"/>
</dbReference>
<dbReference type="Pfam" id="PF13041">
    <property type="entry name" value="PPR_2"/>
    <property type="match status" value="3"/>
</dbReference>